<dbReference type="PROSITE" id="PS51387">
    <property type="entry name" value="FAD_PCMH"/>
    <property type="match status" value="1"/>
</dbReference>
<keyword evidence="1" id="KW-0285">Flavoprotein</keyword>
<evidence type="ECO:0000256" key="1">
    <source>
        <dbReference type="ARBA" id="ARBA00022630"/>
    </source>
</evidence>
<evidence type="ECO:0000313" key="3">
    <source>
        <dbReference type="EMBL" id="VYT40714.1"/>
    </source>
</evidence>
<evidence type="ECO:0000256" key="2">
    <source>
        <dbReference type="ARBA" id="ARBA00023002"/>
    </source>
</evidence>
<sequence length="183" mass="20057">MYDIMYYYEASTVGEAIAFLKKNPKARIVSRESDVFIKKRNGETTGRVLLSIGRIPELQRISVKENGDLEIGTAITLSSLLRETLICDKISYLKKVAGQTGRPKWKKTGSIGNAFCAGIIGTEVVRACGSLGVKLKIAGEHGTRVLPVKDFYSVSVKPVLKPGELLTYIIVPKRQSPSLSVIK</sequence>
<dbReference type="InterPro" id="IPR051312">
    <property type="entry name" value="Diverse_Substr_Oxidored"/>
</dbReference>
<dbReference type="SUPFAM" id="SSF56176">
    <property type="entry name" value="FAD-binding/transporter-associated domain-like"/>
    <property type="match status" value="1"/>
</dbReference>
<gene>
    <name evidence="3" type="primary">ndhF_2</name>
    <name evidence="3" type="ORF">ACLFYP115_03295</name>
</gene>
<dbReference type="InterPro" id="IPR002346">
    <property type="entry name" value="Mopterin_DH_FAD-bd"/>
</dbReference>
<dbReference type="GO" id="GO:0071949">
    <property type="term" value="F:FAD binding"/>
    <property type="evidence" value="ECO:0007669"/>
    <property type="project" value="InterPro"/>
</dbReference>
<organism evidence="3">
    <name type="scientific">Anaerostipes caccae</name>
    <dbReference type="NCBI Taxonomy" id="105841"/>
    <lineage>
        <taxon>Bacteria</taxon>
        <taxon>Bacillati</taxon>
        <taxon>Bacillota</taxon>
        <taxon>Clostridia</taxon>
        <taxon>Lachnospirales</taxon>
        <taxon>Lachnospiraceae</taxon>
        <taxon>Anaerostipes</taxon>
    </lineage>
</organism>
<dbReference type="PANTHER" id="PTHR42659:SF9">
    <property type="entry name" value="XANTHINE DEHYDROGENASE FAD-BINDING SUBUNIT XDHB-RELATED"/>
    <property type="match status" value="1"/>
</dbReference>
<dbReference type="RefSeq" id="WP_006568306.1">
    <property type="nucleotide sequence ID" value="NZ_BAABZP010000001.1"/>
</dbReference>
<dbReference type="InterPro" id="IPR016169">
    <property type="entry name" value="FAD-bd_PCMH_sub2"/>
</dbReference>
<protein>
    <submittedName>
        <fullName evidence="3">Nicotinate dehydrogenase FAD-subunit</fullName>
        <ecNumber evidence="3">1.17.1.5</ecNumber>
    </submittedName>
</protein>
<dbReference type="Pfam" id="PF00941">
    <property type="entry name" value="FAD_binding_5"/>
    <property type="match status" value="1"/>
</dbReference>
<dbReference type="PANTHER" id="PTHR42659">
    <property type="entry name" value="XANTHINE DEHYDROGENASE SUBUNIT C-RELATED"/>
    <property type="match status" value="1"/>
</dbReference>
<reference evidence="3" key="1">
    <citation type="submission" date="2019-11" db="EMBL/GenBank/DDBJ databases">
        <authorList>
            <person name="Feng L."/>
        </authorList>
    </citation>
    <scope>NUCLEOTIDE SEQUENCE</scope>
    <source>
        <strain evidence="3">AcaccaeLFYP115</strain>
    </source>
</reference>
<proteinExistence type="predicted"/>
<dbReference type="InterPro" id="IPR036318">
    <property type="entry name" value="FAD-bd_PCMH-like_sf"/>
</dbReference>
<name>A0A6N2WDA7_9FIRM</name>
<dbReference type="AlphaFoldDB" id="A0A6N2WDA7"/>
<keyword evidence="2 3" id="KW-0560">Oxidoreductase</keyword>
<accession>A0A6N2WDA7</accession>
<dbReference type="EC" id="1.17.1.5" evidence="3"/>
<dbReference type="EMBL" id="CACRSQ010000010">
    <property type="protein sequence ID" value="VYT40714.1"/>
    <property type="molecule type" value="Genomic_DNA"/>
</dbReference>
<dbReference type="GO" id="GO:0050138">
    <property type="term" value="F:nicotinate dehydrogenase activity"/>
    <property type="evidence" value="ECO:0007669"/>
    <property type="project" value="UniProtKB-EC"/>
</dbReference>
<dbReference type="Gene3D" id="3.30.465.10">
    <property type="match status" value="1"/>
</dbReference>
<dbReference type="InterPro" id="IPR016166">
    <property type="entry name" value="FAD-bd_PCMH"/>
</dbReference>